<dbReference type="GO" id="GO:0004315">
    <property type="term" value="F:3-oxoacyl-[acyl-carrier-protein] synthase activity"/>
    <property type="evidence" value="ECO:0007669"/>
    <property type="project" value="InterPro"/>
</dbReference>
<gene>
    <name evidence="5" type="ORF">DWZ95_14260</name>
</gene>
<dbReference type="InterPro" id="IPR013751">
    <property type="entry name" value="ACP_syn_III_N"/>
</dbReference>
<dbReference type="Pfam" id="PF08545">
    <property type="entry name" value="ACP_syn_III"/>
    <property type="match status" value="1"/>
</dbReference>
<dbReference type="InterPro" id="IPR013747">
    <property type="entry name" value="ACP_syn_III_C"/>
</dbReference>
<evidence type="ECO:0000259" key="3">
    <source>
        <dbReference type="Pfam" id="PF08541"/>
    </source>
</evidence>
<evidence type="ECO:0000256" key="1">
    <source>
        <dbReference type="ARBA" id="ARBA00022679"/>
    </source>
</evidence>
<dbReference type="EMBL" id="QRPE01000017">
    <property type="protein sequence ID" value="RHL91592.1"/>
    <property type="molecule type" value="Genomic_DNA"/>
</dbReference>
<protein>
    <submittedName>
        <fullName evidence="5">Ketoacyl-ACP synthase III</fullName>
    </submittedName>
</protein>
<dbReference type="GO" id="GO:0006633">
    <property type="term" value="P:fatty acid biosynthetic process"/>
    <property type="evidence" value="ECO:0007669"/>
    <property type="project" value="InterPro"/>
</dbReference>
<keyword evidence="2" id="KW-0012">Acyltransferase</keyword>
<dbReference type="CDD" id="cd00830">
    <property type="entry name" value="KAS_III"/>
    <property type="match status" value="1"/>
</dbReference>
<dbReference type="PANTHER" id="PTHR34069">
    <property type="entry name" value="3-OXOACYL-[ACYL-CARRIER-PROTEIN] SYNTHASE 3"/>
    <property type="match status" value="1"/>
</dbReference>
<dbReference type="GO" id="GO:0044550">
    <property type="term" value="P:secondary metabolite biosynthetic process"/>
    <property type="evidence" value="ECO:0007669"/>
    <property type="project" value="TreeGrafter"/>
</dbReference>
<dbReference type="Proteomes" id="UP000285013">
    <property type="component" value="Unassembled WGS sequence"/>
</dbReference>
<dbReference type="Pfam" id="PF08541">
    <property type="entry name" value="ACP_syn_III_C"/>
    <property type="match status" value="1"/>
</dbReference>
<dbReference type="InterPro" id="IPR016039">
    <property type="entry name" value="Thiolase-like"/>
</dbReference>
<sequence>MAFLEFKDMRIAGFSAGVPKYIAVNDTVASKDYAAADFVATTGVKERRIGDFTTSDLCYEAAERLLSDLQWRKEEVGALIFVSQTADYILPATACILQDRLGLSKECYALDVALGCSGWVYGLSVIAGLLSKEGITKALLLAGDAKKRAQGASDPLFGHAGTVTAVEYSEGAAGFKFHVGTDGSGFDAIITPDGGSRNQFTEDSLKLIQDSDGVTRHRLQTVMKGMDVFAFGITTVPKTVKKLLEKHQISIDSIDYFVFHQANKMMNEKIRKKLKLSEEKVPYCMHEFGNTSSASIPLTIVTQIANETRNKSLNFLACGFGVGLSWATVLFDTNHAIVSDLVEL</sequence>
<feature type="domain" description="Beta-ketoacyl-[acyl-carrier-protein] synthase III C-terminal" evidence="3">
    <location>
        <begin position="244"/>
        <end position="331"/>
    </location>
</feature>
<evidence type="ECO:0000313" key="6">
    <source>
        <dbReference type="Proteomes" id="UP000285013"/>
    </source>
</evidence>
<feature type="domain" description="Beta-ketoacyl-[acyl-carrier-protein] synthase III N-terminal" evidence="4">
    <location>
        <begin position="110"/>
        <end position="183"/>
    </location>
</feature>
<dbReference type="PANTHER" id="PTHR34069:SF3">
    <property type="entry name" value="ACYL-COA:ACYL-COA ALKYLTRANSFERASE"/>
    <property type="match status" value="1"/>
</dbReference>
<evidence type="ECO:0000256" key="2">
    <source>
        <dbReference type="ARBA" id="ARBA00023315"/>
    </source>
</evidence>
<name>A0A415N7G1_9BACE</name>
<evidence type="ECO:0000259" key="4">
    <source>
        <dbReference type="Pfam" id="PF08545"/>
    </source>
</evidence>
<comment type="caution">
    <text evidence="5">The sequence shown here is derived from an EMBL/GenBank/DDBJ whole genome shotgun (WGS) entry which is preliminary data.</text>
</comment>
<reference evidence="5 6" key="1">
    <citation type="submission" date="2018-08" db="EMBL/GenBank/DDBJ databases">
        <title>A genome reference for cultivated species of the human gut microbiota.</title>
        <authorList>
            <person name="Zou Y."/>
            <person name="Xue W."/>
            <person name="Luo G."/>
        </authorList>
    </citation>
    <scope>NUCLEOTIDE SEQUENCE [LARGE SCALE GENOMIC DNA]</scope>
    <source>
        <strain evidence="5 6">AF36-16BH</strain>
    </source>
</reference>
<proteinExistence type="predicted"/>
<dbReference type="AlphaFoldDB" id="A0A415N7G1"/>
<keyword evidence="1" id="KW-0808">Transferase</keyword>
<organism evidence="5 6">
    <name type="scientific">Bacteroides intestinalis</name>
    <dbReference type="NCBI Taxonomy" id="329854"/>
    <lineage>
        <taxon>Bacteria</taxon>
        <taxon>Pseudomonadati</taxon>
        <taxon>Bacteroidota</taxon>
        <taxon>Bacteroidia</taxon>
        <taxon>Bacteroidales</taxon>
        <taxon>Bacteroidaceae</taxon>
        <taxon>Bacteroides</taxon>
    </lineage>
</organism>
<dbReference type="RefSeq" id="WP_118295871.1">
    <property type="nucleotide sequence ID" value="NZ_QRPE01000017.1"/>
</dbReference>
<evidence type="ECO:0000313" key="5">
    <source>
        <dbReference type="EMBL" id="RHL91592.1"/>
    </source>
</evidence>
<accession>A0A415N7G1</accession>
<dbReference type="Gene3D" id="3.40.47.10">
    <property type="match status" value="1"/>
</dbReference>
<dbReference type="SUPFAM" id="SSF53901">
    <property type="entry name" value="Thiolase-like"/>
    <property type="match status" value="1"/>
</dbReference>